<dbReference type="EMBL" id="FZNS01000006">
    <property type="protein sequence ID" value="SNR76763.1"/>
    <property type="molecule type" value="Genomic_DNA"/>
</dbReference>
<evidence type="ECO:0000313" key="1">
    <source>
        <dbReference type="EMBL" id="SNR76763.1"/>
    </source>
</evidence>
<keyword evidence="2" id="KW-1185">Reference proteome</keyword>
<reference evidence="2" key="1">
    <citation type="submission" date="2017-06" db="EMBL/GenBank/DDBJ databases">
        <authorList>
            <person name="Varghese N."/>
            <person name="Submissions S."/>
        </authorList>
    </citation>
    <scope>NUCLEOTIDE SEQUENCE [LARGE SCALE GENOMIC DNA]</scope>
    <source>
        <strain evidence="2">DSM 28041</strain>
    </source>
</reference>
<accession>A0A238Z1P6</accession>
<proteinExistence type="predicted"/>
<organism evidence="1 2">
    <name type="scientific">Hymenobacter mucosus</name>
    <dbReference type="NCBI Taxonomy" id="1411120"/>
    <lineage>
        <taxon>Bacteria</taxon>
        <taxon>Pseudomonadati</taxon>
        <taxon>Bacteroidota</taxon>
        <taxon>Cytophagia</taxon>
        <taxon>Cytophagales</taxon>
        <taxon>Hymenobacteraceae</taxon>
        <taxon>Hymenobacter</taxon>
    </lineage>
</organism>
<dbReference type="Proteomes" id="UP000198310">
    <property type="component" value="Unassembled WGS sequence"/>
</dbReference>
<gene>
    <name evidence="1" type="ORF">SAMN06269173_106235</name>
</gene>
<protein>
    <submittedName>
        <fullName evidence="1">Uncharacterized protein</fullName>
    </submittedName>
</protein>
<evidence type="ECO:0000313" key="2">
    <source>
        <dbReference type="Proteomes" id="UP000198310"/>
    </source>
</evidence>
<dbReference type="AlphaFoldDB" id="A0A238Z1P6"/>
<sequence length="60" mass="6592">MLAQENGKANQGHNGEKLALPVLKRLKPEPRSTHIFHGGYGRLALVLLLNAVYFGPSLRV</sequence>
<name>A0A238Z1P6_9BACT</name>